<dbReference type="RefSeq" id="WP_069034290.1">
    <property type="nucleotide sequence ID" value="NZ_MDKC01000023.1"/>
</dbReference>
<evidence type="ECO:0000256" key="1">
    <source>
        <dbReference type="SAM" id="MobiDB-lite"/>
    </source>
</evidence>
<proteinExistence type="predicted"/>
<name>A0ABX2ZP80_9BACI</name>
<keyword evidence="3" id="KW-1185">Reference proteome</keyword>
<feature type="region of interest" description="Disordered" evidence="1">
    <location>
        <begin position="1"/>
        <end position="36"/>
    </location>
</feature>
<accession>A0ABX2ZP80</accession>
<organism evidence="2 3">
    <name type="scientific">Gottfriedia luciferensis</name>
    <dbReference type="NCBI Taxonomy" id="178774"/>
    <lineage>
        <taxon>Bacteria</taxon>
        <taxon>Bacillati</taxon>
        <taxon>Bacillota</taxon>
        <taxon>Bacilli</taxon>
        <taxon>Bacillales</taxon>
        <taxon>Bacillaceae</taxon>
        <taxon>Gottfriedia</taxon>
    </lineage>
</organism>
<evidence type="ECO:0000313" key="3">
    <source>
        <dbReference type="Proteomes" id="UP000094580"/>
    </source>
</evidence>
<protein>
    <submittedName>
        <fullName evidence="2">Uncharacterized protein</fullName>
    </submittedName>
</protein>
<dbReference type="EMBL" id="MDKC01000023">
    <property type="protein sequence ID" value="ODG91530.1"/>
    <property type="molecule type" value="Genomic_DNA"/>
</dbReference>
<sequence>MSSISGQAVSELRRSAGIKRRKSKSNAPTENSLRPNTQVAVVEGFRNVLKANAKAEKLTYTR</sequence>
<dbReference type="Proteomes" id="UP000094580">
    <property type="component" value="Unassembled WGS sequence"/>
</dbReference>
<evidence type="ECO:0000313" key="2">
    <source>
        <dbReference type="EMBL" id="ODG91530.1"/>
    </source>
</evidence>
<gene>
    <name evidence="2" type="ORF">BED47_07715</name>
</gene>
<comment type="caution">
    <text evidence="2">The sequence shown here is derived from an EMBL/GenBank/DDBJ whole genome shotgun (WGS) entry which is preliminary data.</text>
</comment>
<reference evidence="2 3" key="1">
    <citation type="submission" date="2016-07" db="EMBL/GenBank/DDBJ databases">
        <authorList>
            <person name="Townsley L."/>
            <person name="Shank E.A."/>
        </authorList>
    </citation>
    <scope>NUCLEOTIDE SEQUENCE [LARGE SCALE GENOMIC DNA]</scope>
    <source>
        <strain evidence="2 3">CH01</strain>
    </source>
</reference>
<feature type="compositionally biased region" description="Polar residues" evidence="1">
    <location>
        <begin position="25"/>
        <end position="36"/>
    </location>
</feature>